<proteinExistence type="predicted"/>
<reference evidence="8 9" key="1">
    <citation type="submission" date="2020-03" db="EMBL/GenBank/DDBJ databases">
        <title>Dissostichus mawsoni Genome sequencing and assembly.</title>
        <authorList>
            <person name="Park H."/>
        </authorList>
    </citation>
    <scope>NUCLEOTIDE SEQUENCE [LARGE SCALE GENOMIC DNA]</scope>
    <source>
        <strain evidence="8">DM0001</strain>
        <tissue evidence="8">Muscle</tissue>
    </source>
</reference>
<dbReference type="PRINTS" id="PR00722">
    <property type="entry name" value="CHYMOTRYPSIN"/>
</dbReference>
<evidence type="ECO:0000256" key="6">
    <source>
        <dbReference type="SAM" id="SignalP"/>
    </source>
</evidence>
<dbReference type="OrthoDB" id="5597713at2759"/>
<keyword evidence="2" id="KW-0865">Zymogen</keyword>
<evidence type="ECO:0000256" key="3">
    <source>
        <dbReference type="ARBA" id="ARBA00023157"/>
    </source>
</evidence>
<dbReference type="PANTHER" id="PTHR24271">
    <property type="entry name" value="KALLIKREIN-RELATED"/>
    <property type="match status" value="1"/>
</dbReference>
<dbReference type="EMBL" id="JAAKFY010000025">
    <property type="protein sequence ID" value="KAF3834964.1"/>
    <property type="molecule type" value="Genomic_DNA"/>
</dbReference>
<sequence length="505" mass="55734">MRGLYKFLLLFLLACQDQNVLGSKIINGTDADDDSMKYMVSVQKDDDHICGGFLVSKQFVVTHGGCKCDKKGMVVLGTHHLSKPRNKIKETLNPHANPHLELGMTSCSLKNPEDLPEKIQLQDPETEVTEKCQSSWMGSRGERWICACRSAPVVDVTVISQKACKVQIPRLRANAICTGGKQTTDNGGFCKMRVDPSCARGKLLELRLSTQLFLPGLPNVYIDISKYRSWINVLNGKIDSETMATSSLLLLFFIFNGADGSYIVGGRDAAPNSRPYMASLQVRGRHNCGGALVRGDFVLTAAHCEIPIPYTVVLGANSLTANEPTKQEFTVVRSIPHPNYDGHGNDIMLLKCTTDGLRAADLSEKRQAAYFQSVHHSWLGDVGDNGTLPNRLQEVNVTTLPQRGCIRRWRTVPITRSMVCGIGAVRLRTKKYLRMFQTNYTIQCVKGLLSFLFKGDSGGPLVCDGAAAGVVSFSGRRRCGDPRTPDVYTRISTFRGWITRVLNKN</sequence>
<comment type="caution">
    <text evidence="8">The sequence shown here is derived from an EMBL/GenBank/DDBJ whole genome shotgun (WGS) entry which is preliminary data.</text>
</comment>
<feature type="domain" description="Peptidase S1" evidence="7">
    <location>
        <begin position="263"/>
        <end position="503"/>
    </location>
</feature>
<dbReference type="SMART" id="SM00020">
    <property type="entry name" value="Tryp_SPc"/>
    <property type="match status" value="2"/>
</dbReference>
<evidence type="ECO:0000313" key="9">
    <source>
        <dbReference type="Proteomes" id="UP000518266"/>
    </source>
</evidence>
<dbReference type="InterPro" id="IPR009003">
    <property type="entry name" value="Peptidase_S1_PA"/>
</dbReference>
<comment type="subcellular location">
    <subcellularLocation>
        <location evidence="1">Secreted</location>
        <location evidence="1">Extracellular space</location>
    </subcellularLocation>
</comment>
<evidence type="ECO:0000313" key="8">
    <source>
        <dbReference type="EMBL" id="KAF3834964.1"/>
    </source>
</evidence>
<dbReference type="PROSITE" id="PS00134">
    <property type="entry name" value="TRYPSIN_HIS"/>
    <property type="match status" value="1"/>
</dbReference>
<dbReference type="InterPro" id="IPR001254">
    <property type="entry name" value="Trypsin_dom"/>
</dbReference>
<dbReference type="Proteomes" id="UP000518266">
    <property type="component" value="Unassembled WGS sequence"/>
</dbReference>
<dbReference type="InterPro" id="IPR018114">
    <property type="entry name" value="TRYPSIN_HIS"/>
</dbReference>
<dbReference type="GO" id="GO:0005576">
    <property type="term" value="C:extracellular region"/>
    <property type="evidence" value="ECO:0007669"/>
    <property type="project" value="UniProtKB-SubCell"/>
</dbReference>
<dbReference type="AlphaFoldDB" id="A0A7J5XD86"/>
<dbReference type="SUPFAM" id="SSF50494">
    <property type="entry name" value="Trypsin-like serine proteases"/>
    <property type="match status" value="2"/>
</dbReference>
<gene>
    <name evidence="8" type="ORF">F7725_027522</name>
</gene>
<keyword evidence="9" id="KW-1185">Reference proteome</keyword>
<feature type="signal peptide" evidence="6">
    <location>
        <begin position="1"/>
        <end position="22"/>
    </location>
</feature>
<dbReference type="Pfam" id="PF00089">
    <property type="entry name" value="Trypsin"/>
    <property type="match status" value="2"/>
</dbReference>
<dbReference type="CDD" id="cd00190">
    <property type="entry name" value="Tryp_SPc"/>
    <property type="match status" value="1"/>
</dbReference>
<evidence type="ECO:0000256" key="4">
    <source>
        <dbReference type="ARBA" id="ARBA00036320"/>
    </source>
</evidence>
<dbReference type="InterPro" id="IPR001314">
    <property type="entry name" value="Peptidase_S1A"/>
</dbReference>
<keyword evidence="6" id="KW-0732">Signal</keyword>
<evidence type="ECO:0000256" key="5">
    <source>
        <dbReference type="ARBA" id="ARBA00038868"/>
    </source>
</evidence>
<feature type="chain" id="PRO_5029463986" description="trypsin" evidence="6">
    <location>
        <begin position="23"/>
        <end position="505"/>
    </location>
</feature>
<protein>
    <recommendedName>
        <fullName evidence="5">trypsin</fullName>
        <ecNumber evidence="5">3.4.21.4</ecNumber>
    </recommendedName>
</protein>
<dbReference type="GO" id="GO:0004252">
    <property type="term" value="F:serine-type endopeptidase activity"/>
    <property type="evidence" value="ECO:0007669"/>
    <property type="project" value="UniProtKB-EC"/>
</dbReference>
<dbReference type="PANTHER" id="PTHR24271:SF55">
    <property type="entry name" value="SERINE PROTEASE 57"/>
    <property type="match status" value="1"/>
</dbReference>
<dbReference type="EC" id="3.4.21.4" evidence="5"/>
<dbReference type="Gene3D" id="2.40.10.10">
    <property type="entry name" value="Trypsin-like serine proteases"/>
    <property type="match status" value="3"/>
</dbReference>
<dbReference type="FunFam" id="2.40.10.10:FF:000005">
    <property type="entry name" value="Serine protease 37"/>
    <property type="match status" value="1"/>
</dbReference>
<organism evidence="8 9">
    <name type="scientific">Dissostichus mawsoni</name>
    <name type="common">Antarctic cod</name>
    <dbReference type="NCBI Taxonomy" id="36200"/>
    <lineage>
        <taxon>Eukaryota</taxon>
        <taxon>Metazoa</taxon>
        <taxon>Chordata</taxon>
        <taxon>Craniata</taxon>
        <taxon>Vertebrata</taxon>
        <taxon>Euteleostomi</taxon>
        <taxon>Actinopterygii</taxon>
        <taxon>Neopterygii</taxon>
        <taxon>Teleostei</taxon>
        <taxon>Neoteleostei</taxon>
        <taxon>Acanthomorphata</taxon>
        <taxon>Eupercaria</taxon>
        <taxon>Perciformes</taxon>
        <taxon>Notothenioidei</taxon>
        <taxon>Nototheniidae</taxon>
        <taxon>Dissostichus</taxon>
    </lineage>
</organism>
<feature type="domain" description="Peptidase S1" evidence="7">
    <location>
        <begin position="25"/>
        <end position="236"/>
    </location>
</feature>
<evidence type="ECO:0000259" key="7">
    <source>
        <dbReference type="PROSITE" id="PS50240"/>
    </source>
</evidence>
<evidence type="ECO:0000256" key="2">
    <source>
        <dbReference type="ARBA" id="ARBA00023145"/>
    </source>
</evidence>
<evidence type="ECO:0000256" key="1">
    <source>
        <dbReference type="ARBA" id="ARBA00004239"/>
    </source>
</evidence>
<accession>A0A7J5XD86</accession>
<dbReference type="InterPro" id="IPR043504">
    <property type="entry name" value="Peptidase_S1_PA_chymotrypsin"/>
</dbReference>
<keyword evidence="3" id="KW-1015">Disulfide bond</keyword>
<dbReference type="GO" id="GO:0006508">
    <property type="term" value="P:proteolysis"/>
    <property type="evidence" value="ECO:0007669"/>
    <property type="project" value="InterPro"/>
</dbReference>
<dbReference type="PROSITE" id="PS50240">
    <property type="entry name" value="TRYPSIN_DOM"/>
    <property type="match status" value="2"/>
</dbReference>
<comment type="catalytic activity">
    <reaction evidence="4">
        <text>Preferential cleavage: Arg-|-Xaa, Lys-|-Xaa.</text>
        <dbReference type="EC" id="3.4.21.4"/>
    </reaction>
</comment>
<name>A0A7J5XD86_DISMA</name>